<protein>
    <submittedName>
        <fullName evidence="2">T9SS type B sorting domain-containing protein</fullName>
    </submittedName>
</protein>
<gene>
    <name evidence="2" type="ORF">FRY74_12700</name>
</gene>
<sequence length="234" mass="24696">STGSGTITWYDTDGITVIGTGSPFDATSYVSATGTYTLYVNEENGSNCDGTLTPVVVVVGGVTASIGANPSTGFVPLDVVFTNGSTTGAGITYTWDFGDGTGDNAFEPSHTYTDINSFIATLTVTDAANCSASATVTIEVIGESSILIPNVFTPNNDGSNDVFTVSGTNLEEVKGEIFNRWGQKMFEWDNVKGYWDGRTLSGSEAPDGTYFYIINAKGLDGEEYFKKGGFSLIR</sequence>
<organism evidence="2 3">
    <name type="scientific">Vicingus serpentipes</name>
    <dbReference type="NCBI Taxonomy" id="1926625"/>
    <lineage>
        <taxon>Bacteria</taxon>
        <taxon>Pseudomonadati</taxon>
        <taxon>Bacteroidota</taxon>
        <taxon>Flavobacteriia</taxon>
        <taxon>Flavobacteriales</taxon>
        <taxon>Vicingaceae</taxon>
        <taxon>Vicingus</taxon>
    </lineage>
</organism>
<dbReference type="SMART" id="SM00089">
    <property type="entry name" value="PKD"/>
    <property type="match status" value="1"/>
</dbReference>
<dbReference type="SUPFAM" id="SSF49299">
    <property type="entry name" value="PKD domain"/>
    <property type="match status" value="1"/>
</dbReference>
<evidence type="ECO:0000313" key="2">
    <source>
        <dbReference type="EMBL" id="TXB63541.1"/>
    </source>
</evidence>
<keyword evidence="3" id="KW-1185">Reference proteome</keyword>
<dbReference type="Proteomes" id="UP000321721">
    <property type="component" value="Unassembled WGS sequence"/>
</dbReference>
<dbReference type="OrthoDB" id="9765926at2"/>
<accession>A0A5C6RMB2</accession>
<feature type="non-terminal residue" evidence="2">
    <location>
        <position position="1"/>
    </location>
</feature>
<dbReference type="RefSeq" id="WP_147102209.1">
    <property type="nucleotide sequence ID" value="NZ_VOOS01000009.1"/>
</dbReference>
<dbReference type="InterPro" id="IPR000601">
    <property type="entry name" value="PKD_dom"/>
</dbReference>
<dbReference type="AlphaFoldDB" id="A0A5C6RMB2"/>
<dbReference type="InterPro" id="IPR022409">
    <property type="entry name" value="PKD/Chitinase_dom"/>
</dbReference>
<dbReference type="Pfam" id="PF18911">
    <property type="entry name" value="PKD_4"/>
    <property type="match status" value="1"/>
</dbReference>
<name>A0A5C6RMB2_9FLAO</name>
<dbReference type="InterPro" id="IPR035986">
    <property type="entry name" value="PKD_dom_sf"/>
</dbReference>
<dbReference type="Gene3D" id="2.60.40.10">
    <property type="entry name" value="Immunoglobulins"/>
    <property type="match status" value="1"/>
</dbReference>
<dbReference type="PROSITE" id="PS50093">
    <property type="entry name" value="PKD"/>
    <property type="match status" value="1"/>
</dbReference>
<dbReference type="CDD" id="cd00146">
    <property type="entry name" value="PKD"/>
    <property type="match status" value="1"/>
</dbReference>
<feature type="domain" description="PKD" evidence="1">
    <location>
        <begin position="62"/>
        <end position="145"/>
    </location>
</feature>
<dbReference type="InterPro" id="IPR013783">
    <property type="entry name" value="Ig-like_fold"/>
</dbReference>
<dbReference type="InterPro" id="IPR026341">
    <property type="entry name" value="T9SS_type_B"/>
</dbReference>
<dbReference type="Pfam" id="PF13585">
    <property type="entry name" value="CHU_C"/>
    <property type="match status" value="1"/>
</dbReference>
<reference evidence="2 3" key="1">
    <citation type="submission" date="2019-08" db="EMBL/GenBank/DDBJ databases">
        <title>Genome of Vicingus serpentipes NCIMB 15042.</title>
        <authorList>
            <person name="Bowman J.P."/>
        </authorList>
    </citation>
    <scope>NUCLEOTIDE SEQUENCE [LARGE SCALE GENOMIC DNA]</scope>
    <source>
        <strain evidence="2 3">NCIMB 15042</strain>
    </source>
</reference>
<proteinExistence type="predicted"/>
<dbReference type="EMBL" id="VOOS01000009">
    <property type="protein sequence ID" value="TXB63541.1"/>
    <property type="molecule type" value="Genomic_DNA"/>
</dbReference>
<comment type="caution">
    <text evidence="2">The sequence shown here is derived from an EMBL/GenBank/DDBJ whole genome shotgun (WGS) entry which is preliminary data.</text>
</comment>
<dbReference type="NCBIfam" id="TIGR04131">
    <property type="entry name" value="Bac_Flav_CTERM"/>
    <property type="match status" value="1"/>
</dbReference>
<evidence type="ECO:0000259" key="1">
    <source>
        <dbReference type="PROSITE" id="PS50093"/>
    </source>
</evidence>
<evidence type="ECO:0000313" key="3">
    <source>
        <dbReference type="Proteomes" id="UP000321721"/>
    </source>
</evidence>